<dbReference type="AlphaFoldDB" id="D2SF05"/>
<proteinExistence type="predicted"/>
<dbReference type="Proteomes" id="UP000001382">
    <property type="component" value="Chromosome"/>
</dbReference>
<name>D2SF05_GEOOG</name>
<feature type="transmembrane region" description="Helical" evidence="2">
    <location>
        <begin position="109"/>
        <end position="130"/>
    </location>
</feature>
<keyword evidence="4" id="KW-1185">Reference proteome</keyword>
<feature type="region of interest" description="Disordered" evidence="1">
    <location>
        <begin position="1"/>
        <end position="32"/>
    </location>
</feature>
<evidence type="ECO:0000256" key="1">
    <source>
        <dbReference type="SAM" id="MobiDB-lite"/>
    </source>
</evidence>
<dbReference type="eggNOG" id="ENOG5032SRW">
    <property type="taxonomic scope" value="Bacteria"/>
</dbReference>
<dbReference type="HOGENOM" id="CLU_129301_0_0_11"/>
<reference evidence="4" key="2">
    <citation type="submission" date="2010-01" db="EMBL/GenBank/DDBJ databases">
        <title>The complete genome of Geodermatophilus obscurus DSM 43160.</title>
        <authorList>
            <consortium name="US DOE Joint Genome Institute (JGI-PGF)"/>
            <person name="Lucas S."/>
            <person name="Copeland A."/>
            <person name="Lapidus A."/>
            <person name="Glavina del Rio T."/>
            <person name="Dalin E."/>
            <person name="Tice H."/>
            <person name="Bruce D."/>
            <person name="Goodwin L."/>
            <person name="Pitluck S."/>
            <person name="Kyrpides N."/>
            <person name="Mavromatis K."/>
            <person name="Ivanova N."/>
            <person name="Munk A.C."/>
            <person name="Brettin T."/>
            <person name="Detter J.C."/>
            <person name="Han C."/>
            <person name="Larimer F."/>
            <person name="Land M."/>
            <person name="Hauser L."/>
            <person name="Markowitz V."/>
            <person name="Cheng J.-F."/>
            <person name="Hugenholtz P."/>
            <person name="Woyke T."/>
            <person name="Wu D."/>
            <person name="Jando M."/>
            <person name="Schneider S."/>
            <person name="Klenk H.-P."/>
            <person name="Eisen J.A."/>
        </authorList>
    </citation>
    <scope>NUCLEOTIDE SEQUENCE [LARGE SCALE GENOMIC DNA]</scope>
    <source>
        <strain evidence="4">ATCC 25078 / DSM 43160 / JCM 3152 / KCC A-0152 / KCTC 9177 / NBRC 13315 / NRRL B-3577 / G-20</strain>
    </source>
</reference>
<sequence length="190" mass="19985">MGSPIGHRAGQVSRLRLPRRAGRAGGPDDLPREDVASRVSAYVYGNVLVMAALIALHPDELRGPTGVLYLLGVGVSTFVAHTVGEAVGLRVREGRSLDTTAVRREIRNALPIVTTAGAPIAMLLLAWTDLVDADVVLVLALGLVDVRLALLGSVVAWVSGERSSTRVFLAGFVLAVVAAATAVLKWQLTH</sequence>
<keyword evidence="2" id="KW-0812">Transmembrane</keyword>
<organism evidence="3 4">
    <name type="scientific">Geodermatophilus obscurus (strain ATCC 25078 / DSM 43160 / JCM 3152 / CCUG 61914 / KCC A-0152 / KCTC 9177 / NBRC 13315 / NRRL B-3577 / G-20)</name>
    <dbReference type="NCBI Taxonomy" id="526225"/>
    <lineage>
        <taxon>Bacteria</taxon>
        <taxon>Bacillati</taxon>
        <taxon>Actinomycetota</taxon>
        <taxon>Actinomycetes</taxon>
        <taxon>Geodermatophilales</taxon>
        <taxon>Geodermatophilaceae</taxon>
        <taxon>Geodermatophilus</taxon>
    </lineage>
</organism>
<gene>
    <name evidence="3" type="ordered locus">Gobs_2003</name>
</gene>
<feature type="transmembrane region" description="Helical" evidence="2">
    <location>
        <begin position="39"/>
        <end position="56"/>
    </location>
</feature>
<feature type="transmembrane region" description="Helical" evidence="2">
    <location>
        <begin position="167"/>
        <end position="188"/>
    </location>
</feature>
<dbReference type="EMBL" id="CP001867">
    <property type="protein sequence ID" value="ADB74695.1"/>
    <property type="molecule type" value="Genomic_DNA"/>
</dbReference>
<protein>
    <submittedName>
        <fullName evidence="3">Putative integral membrane protein</fullName>
    </submittedName>
</protein>
<dbReference type="KEGG" id="gob:Gobs_2003"/>
<keyword evidence="2" id="KW-1133">Transmembrane helix</keyword>
<evidence type="ECO:0000313" key="3">
    <source>
        <dbReference type="EMBL" id="ADB74695.1"/>
    </source>
</evidence>
<reference evidence="3 4" key="1">
    <citation type="journal article" date="2010" name="Stand. Genomic Sci.">
        <title>Complete genome sequence of Geodermatophilus obscurus type strain (G-20).</title>
        <authorList>
            <person name="Ivanova N."/>
            <person name="Sikorski J."/>
            <person name="Jando M."/>
            <person name="Munk C."/>
            <person name="Lapidus A."/>
            <person name="Glavina Del Rio T."/>
            <person name="Copeland A."/>
            <person name="Tice H."/>
            <person name="Cheng J.-F."/>
            <person name="Lucas S."/>
            <person name="Chen F."/>
            <person name="Nolan M."/>
            <person name="Bruce D."/>
            <person name="Goodwin L."/>
            <person name="Pitluck S."/>
            <person name="Mavromatis K."/>
            <person name="Mikhailova N."/>
            <person name="Pati A."/>
            <person name="Chen A."/>
            <person name="Palaniappan K."/>
            <person name="Land M."/>
            <person name="Hauser L."/>
            <person name="Chang Y.-J."/>
            <person name="Jeffries C.D."/>
            <person name="Meincke L."/>
            <person name="Brettin T."/>
            <person name="Detter J.C."/>
            <person name="Detter J.C."/>
            <person name="Rohde M."/>
            <person name="Goeker M."/>
            <person name="Bristow J."/>
            <person name="Eisen J.A."/>
            <person name="Markowitz V."/>
            <person name="Hugenholtz P."/>
            <person name="Kyrpides N.C."/>
            <person name="Klenk H.-P."/>
        </authorList>
    </citation>
    <scope>NUCLEOTIDE SEQUENCE [LARGE SCALE GENOMIC DNA]</scope>
    <source>
        <strain evidence="4">ATCC 25078 / DSM 43160 / JCM 3152 / KCC A-0152 / KCTC 9177 / NBRC 13315 / NRRL B-3577 / G-20</strain>
    </source>
</reference>
<feature type="transmembrane region" description="Helical" evidence="2">
    <location>
        <begin position="136"/>
        <end position="160"/>
    </location>
</feature>
<accession>D2SF05</accession>
<feature type="transmembrane region" description="Helical" evidence="2">
    <location>
        <begin position="68"/>
        <end position="89"/>
    </location>
</feature>
<keyword evidence="2" id="KW-0472">Membrane</keyword>
<evidence type="ECO:0000256" key="2">
    <source>
        <dbReference type="SAM" id="Phobius"/>
    </source>
</evidence>
<evidence type="ECO:0000313" key="4">
    <source>
        <dbReference type="Proteomes" id="UP000001382"/>
    </source>
</evidence>